<evidence type="ECO:0000256" key="9">
    <source>
        <dbReference type="PIRSR" id="PIRSR640255-2"/>
    </source>
</evidence>
<dbReference type="AlphaFoldDB" id="A0A5J4NIR6"/>
<comment type="caution">
    <text evidence="14">The sequence shown here is derived from an EMBL/GenBank/DDBJ whole genome shotgun (WGS) entry which is preliminary data.</text>
</comment>
<proteinExistence type="inferred from homology"/>
<feature type="region of interest" description="Disordered" evidence="11">
    <location>
        <begin position="52"/>
        <end position="73"/>
    </location>
</feature>
<dbReference type="Pfam" id="PF01223">
    <property type="entry name" value="Endonuclease_NS"/>
    <property type="match status" value="1"/>
</dbReference>
<keyword evidence="3 10" id="KW-0540">Nuclease</keyword>
<evidence type="ECO:0000256" key="10">
    <source>
        <dbReference type="RuleBase" id="RU366055"/>
    </source>
</evidence>
<evidence type="ECO:0000313" key="15">
    <source>
        <dbReference type="Proteomes" id="UP000324629"/>
    </source>
</evidence>
<feature type="region of interest" description="Disordered" evidence="11">
    <location>
        <begin position="332"/>
        <end position="353"/>
    </location>
</feature>
<feature type="domain" description="ENPP1-3/EXOG-like endonuclease/phosphodiesterase" evidence="12">
    <location>
        <begin position="88"/>
        <end position="292"/>
    </location>
</feature>
<dbReference type="EC" id="3.1.30.-" evidence="10"/>
<dbReference type="GO" id="GO:0046872">
    <property type="term" value="F:metal ion binding"/>
    <property type="evidence" value="ECO:0007669"/>
    <property type="project" value="UniProtKB-KW"/>
</dbReference>
<dbReference type="GO" id="GO:0003676">
    <property type="term" value="F:nucleic acid binding"/>
    <property type="evidence" value="ECO:0007669"/>
    <property type="project" value="InterPro"/>
</dbReference>
<evidence type="ECO:0000256" key="6">
    <source>
        <dbReference type="ARBA" id="ARBA00022801"/>
    </source>
</evidence>
<comment type="cofactor">
    <cofactor evidence="1 10">
        <name>Mg(2+)</name>
        <dbReference type="ChEBI" id="CHEBI:18420"/>
    </cofactor>
</comment>
<dbReference type="GO" id="GO:0005634">
    <property type="term" value="C:nucleus"/>
    <property type="evidence" value="ECO:0007669"/>
    <property type="project" value="TreeGrafter"/>
</dbReference>
<keyword evidence="5 10" id="KW-0255">Endonuclease</keyword>
<reference evidence="14 15" key="1">
    <citation type="journal article" date="2019" name="Gigascience">
        <title>Whole-genome sequence of the oriental lung fluke Paragonimus westermani.</title>
        <authorList>
            <person name="Oey H."/>
            <person name="Zakrzewski M."/>
            <person name="Narain K."/>
            <person name="Devi K.R."/>
            <person name="Agatsuma T."/>
            <person name="Nawaratna S."/>
            <person name="Gobert G.N."/>
            <person name="Jones M.K."/>
            <person name="Ragan M.A."/>
            <person name="McManus D.P."/>
            <person name="Krause L."/>
        </authorList>
    </citation>
    <scope>NUCLEOTIDE SEQUENCE [LARGE SCALE GENOMIC DNA]</scope>
    <source>
        <strain evidence="14 15">IND2009</strain>
    </source>
</reference>
<name>A0A5J4NIR6_9TREM</name>
<dbReference type="InterPro" id="IPR001604">
    <property type="entry name" value="Endo_G_ENPP1-like_dom"/>
</dbReference>
<evidence type="ECO:0000259" key="12">
    <source>
        <dbReference type="SMART" id="SM00477"/>
    </source>
</evidence>
<protein>
    <recommendedName>
        <fullName evidence="10">Endonuclease</fullName>
        <ecNumber evidence="10">3.1.30.-</ecNumber>
    </recommendedName>
</protein>
<sequence length="353" mass="39889">MIVFSSPKSSVSMLHGRWGFEVIKAGLFGALGAVVAIHFSDRRQPLVKQVIAAEPSQTPPQLNAPSSPMESKPVASVGLPLSGHLRVFDRYICAFDRRNRIPLWVMEHLTPDRLGGPISQQQQQIEPINRKDFEFYEDLGELEMFRTTNEDYLGSGYDRGHMAAAGNYRFEKPAMSQTFILSNIAPQVGFGFNRHAWNDLEKYVRAIARRTQNVIIVTGPLFLPRIEGNKKRVSYEVIGPNNVAVPTHFFKAVAIQETINGSWRAVAWVMPNAQLPEKINTLEYGYSEVISSQNWLPKEGPNEMRECRKHTKEQSAPQRLGKAKMFNVEERVKCRNHRNAGTSDPSSRKILAE</sequence>
<evidence type="ECO:0000256" key="8">
    <source>
        <dbReference type="PIRSR" id="PIRSR640255-1"/>
    </source>
</evidence>
<dbReference type="Gene3D" id="3.40.570.10">
    <property type="entry name" value="Extracellular Endonuclease, subunit A"/>
    <property type="match status" value="1"/>
</dbReference>
<evidence type="ECO:0000313" key="14">
    <source>
        <dbReference type="EMBL" id="KAA3675506.1"/>
    </source>
</evidence>
<dbReference type="PANTHER" id="PTHR13966:SF5">
    <property type="entry name" value="ENDONUCLEASE G, MITOCHONDRIAL"/>
    <property type="match status" value="1"/>
</dbReference>
<feature type="binding site" evidence="9">
    <location>
        <position position="193"/>
    </location>
    <ligand>
        <name>Mg(2+)</name>
        <dbReference type="ChEBI" id="CHEBI:18420"/>
        <note>catalytic</note>
    </ligand>
</feature>
<organism evidence="14 15">
    <name type="scientific">Paragonimus westermani</name>
    <dbReference type="NCBI Taxonomy" id="34504"/>
    <lineage>
        <taxon>Eukaryota</taxon>
        <taxon>Metazoa</taxon>
        <taxon>Spiralia</taxon>
        <taxon>Lophotrochozoa</taxon>
        <taxon>Platyhelminthes</taxon>
        <taxon>Trematoda</taxon>
        <taxon>Digenea</taxon>
        <taxon>Plagiorchiida</taxon>
        <taxon>Troglotremata</taxon>
        <taxon>Troglotrematidae</taxon>
        <taxon>Paragonimus</taxon>
    </lineage>
</organism>
<dbReference type="SMART" id="SM00477">
    <property type="entry name" value="NUC"/>
    <property type="match status" value="1"/>
</dbReference>
<keyword evidence="4 9" id="KW-0479">Metal-binding</keyword>
<dbReference type="CDD" id="cd00091">
    <property type="entry name" value="NUC"/>
    <property type="match status" value="1"/>
</dbReference>
<evidence type="ECO:0000256" key="2">
    <source>
        <dbReference type="ARBA" id="ARBA00010052"/>
    </source>
</evidence>
<dbReference type="InterPro" id="IPR020821">
    <property type="entry name" value="ENPP1-3/EXOG-like_nuc-like"/>
</dbReference>
<dbReference type="SMART" id="SM00892">
    <property type="entry name" value="Endonuclease_NS"/>
    <property type="match status" value="1"/>
</dbReference>
<evidence type="ECO:0000256" key="7">
    <source>
        <dbReference type="ARBA" id="ARBA00022842"/>
    </source>
</evidence>
<evidence type="ECO:0000256" key="3">
    <source>
        <dbReference type="ARBA" id="ARBA00022722"/>
    </source>
</evidence>
<dbReference type="GO" id="GO:0006309">
    <property type="term" value="P:apoptotic DNA fragmentation"/>
    <property type="evidence" value="ECO:0007669"/>
    <property type="project" value="TreeGrafter"/>
</dbReference>
<dbReference type="GO" id="GO:0000014">
    <property type="term" value="F:single-stranded DNA endodeoxyribonuclease activity"/>
    <property type="evidence" value="ECO:0007669"/>
    <property type="project" value="TreeGrafter"/>
</dbReference>
<feature type="domain" description="DNA/RNA non-specific endonuclease/pyrophosphatase/phosphodiesterase" evidence="13">
    <location>
        <begin position="87"/>
        <end position="313"/>
    </location>
</feature>
<dbReference type="PANTHER" id="PTHR13966">
    <property type="entry name" value="ENDONUCLEASE RELATED"/>
    <property type="match status" value="1"/>
</dbReference>
<keyword evidence="7" id="KW-0460">Magnesium</keyword>
<evidence type="ECO:0000256" key="1">
    <source>
        <dbReference type="ARBA" id="ARBA00001946"/>
    </source>
</evidence>
<evidence type="ECO:0000256" key="5">
    <source>
        <dbReference type="ARBA" id="ARBA00022759"/>
    </source>
</evidence>
<keyword evidence="6 10" id="KW-0378">Hydrolase</keyword>
<evidence type="ECO:0000256" key="11">
    <source>
        <dbReference type="SAM" id="MobiDB-lite"/>
    </source>
</evidence>
<dbReference type="PROSITE" id="PS01070">
    <property type="entry name" value="NUCLEASE_NON_SPEC"/>
    <property type="match status" value="1"/>
</dbReference>
<dbReference type="InterPro" id="IPR044929">
    <property type="entry name" value="DNA/RNA_non-sp_Endonuclease_sf"/>
</dbReference>
<dbReference type="InterPro" id="IPR018524">
    <property type="entry name" value="DNA/RNA_endonuclease_AS"/>
</dbReference>
<comment type="similarity">
    <text evidence="2 10">Belongs to the DNA/RNA non-specific endonuclease family.</text>
</comment>
<dbReference type="SUPFAM" id="SSF54060">
    <property type="entry name" value="His-Me finger endonucleases"/>
    <property type="match status" value="1"/>
</dbReference>
<feature type="compositionally biased region" description="Polar residues" evidence="11">
    <location>
        <begin position="55"/>
        <end position="69"/>
    </location>
</feature>
<evidence type="ECO:0000256" key="4">
    <source>
        <dbReference type="ARBA" id="ARBA00022723"/>
    </source>
</evidence>
<accession>A0A5J4NIR6</accession>
<evidence type="ECO:0000259" key="13">
    <source>
        <dbReference type="SMART" id="SM00892"/>
    </source>
</evidence>
<dbReference type="Proteomes" id="UP000324629">
    <property type="component" value="Unassembled WGS sequence"/>
</dbReference>
<dbReference type="InterPro" id="IPR040255">
    <property type="entry name" value="Non-specific_endonuclease"/>
</dbReference>
<gene>
    <name evidence="14" type="ORF">DEA37_0011557</name>
</gene>
<dbReference type="InterPro" id="IPR044925">
    <property type="entry name" value="His-Me_finger_sf"/>
</dbReference>
<dbReference type="GO" id="GO:0004521">
    <property type="term" value="F:RNA endonuclease activity"/>
    <property type="evidence" value="ECO:0007669"/>
    <property type="project" value="TreeGrafter"/>
</dbReference>
<dbReference type="EMBL" id="QNGE01002483">
    <property type="protein sequence ID" value="KAA3675506.1"/>
    <property type="molecule type" value="Genomic_DNA"/>
</dbReference>
<feature type="active site" description="Proton acceptor" evidence="8">
    <location>
        <position position="161"/>
    </location>
</feature>
<dbReference type="GO" id="GO:0005743">
    <property type="term" value="C:mitochondrial inner membrane"/>
    <property type="evidence" value="ECO:0007669"/>
    <property type="project" value="TreeGrafter"/>
</dbReference>
<keyword evidence="15" id="KW-1185">Reference proteome</keyword>